<protein>
    <submittedName>
        <fullName evidence="3">Beta-glucanase</fullName>
    </submittedName>
</protein>
<dbReference type="CDD" id="cd08023">
    <property type="entry name" value="GH16_laminarinase_like"/>
    <property type="match status" value="1"/>
</dbReference>
<dbReference type="PANTHER" id="PTHR10963">
    <property type="entry name" value="GLYCOSYL HYDROLASE-RELATED"/>
    <property type="match status" value="1"/>
</dbReference>
<dbReference type="STRING" id="1048983.EL17_22420"/>
<feature type="domain" description="GH16" evidence="2">
    <location>
        <begin position="25"/>
        <end position="290"/>
    </location>
</feature>
<evidence type="ECO:0000313" key="4">
    <source>
        <dbReference type="Proteomes" id="UP000027821"/>
    </source>
</evidence>
<dbReference type="InterPro" id="IPR013320">
    <property type="entry name" value="ConA-like_dom_sf"/>
</dbReference>
<accession>A0A074L7F2</accession>
<dbReference type="OrthoDB" id="9776255at2"/>
<evidence type="ECO:0000259" key="2">
    <source>
        <dbReference type="PROSITE" id="PS51762"/>
    </source>
</evidence>
<evidence type="ECO:0000313" key="3">
    <source>
        <dbReference type="EMBL" id="KEO75783.1"/>
    </source>
</evidence>
<gene>
    <name evidence="3" type="ORF">EL17_22420</name>
</gene>
<dbReference type="InterPro" id="IPR050546">
    <property type="entry name" value="Glycosyl_Hydrlase_16"/>
</dbReference>
<dbReference type="Gene3D" id="2.60.120.200">
    <property type="match status" value="1"/>
</dbReference>
<name>A0A074L7F2_9BACT</name>
<sequence length="294" mass="34098">MRGLVFIFITIFGLHIPTASFGSLSSSDTIAVPEGYVLVWNDEFNVDGRPDSTNWSYETGFVRNHELQYYRPENAAIEEGKLIIYGKREKVKNDAYDTLSKDWREVDEWAGYTSASLITHGKKAFTYGIFEIRAKIPTALGMWPVIWTMGENRDWPANGEVDIMEYYRWRGLPTILANVAWEGPKNKVQWADRKIPLSHFLSKDADWTDNFHIWKMEWTPELIRLYLDDELLNELALKETINPDGYNPFHHPHYILINLAMGVQGGDPSHSDFPQLFEIDYVRVFQKVGEIDNK</sequence>
<comment type="similarity">
    <text evidence="1">Belongs to the glycosyl hydrolase 16 family.</text>
</comment>
<dbReference type="Pfam" id="PF00722">
    <property type="entry name" value="Glyco_hydro_16"/>
    <property type="match status" value="1"/>
</dbReference>
<dbReference type="Proteomes" id="UP000027821">
    <property type="component" value="Unassembled WGS sequence"/>
</dbReference>
<comment type="caution">
    <text evidence="3">The sequence shown here is derived from an EMBL/GenBank/DDBJ whole genome shotgun (WGS) entry which is preliminary data.</text>
</comment>
<dbReference type="RefSeq" id="WP_035068711.1">
    <property type="nucleotide sequence ID" value="NZ_JMIH01000004.1"/>
</dbReference>
<dbReference type="SUPFAM" id="SSF49899">
    <property type="entry name" value="Concanavalin A-like lectins/glucanases"/>
    <property type="match status" value="1"/>
</dbReference>
<dbReference type="InterPro" id="IPR000757">
    <property type="entry name" value="Beta-glucanase-like"/>
</dbReference>
<proteinExistence type="inferred from homology"/>
<dbReference type="PROSITE" id="PS51762">
    <property type="entry name" value="GH16_2"/>
    <property type="match status" value="1"/>
</dbReference>
<dbReference type="GO" id="GO:0005975">
    <property type="term" value="P:carbohydrate metabolic process"/>
    <property type="evidence" value="ECO:0007669"/>
    <property type="project" value="InterPro"/>
</dbReference>
<organism evidence="3 4">
    <name type="scientific">Anditalea andensis</name>
    <dbReference type="NCBI Taxonomy" id="1048983"/>
    <lineage>
        <taxon>Bacteria</taxon>
        <taxon>Pseudomonadati</taxon>
        <taxon>Bacteroidota</taxon>
        <taxon>Cytophagia</taxon>
        <taxon>Cytophagales</taxon>
        <taxon>Cytophagaceae</taxon>
        <taxon>Anditalea</taxon>
    </lineage>
</organism>
<dbReference type="AlphaFoldDB" id="A0A074L7F2"/>
<dbReference type="eggNOG" id="COG2273">
    <property type="taxonomic scope" value="Bacteria"/>
</dbReference>
<keyword evidence="4" id="KW-1185">Reference proteome</keyword>
<dbReference type="GO" id="GO:0004553">
    <property type="term" value="F:hydrolase activity, hydrolyzing O-glycosyl compounds"/>
    <property type="evidence" value="ECO:0007669"/>
    <property type="project" value="InterPro"/>
</dbReference>
<dbReference type="PANTHER" id="PTHR10963:SF55">
    <property type="entry name" value="GLYCOSIDE HYDROLASE FAMILY 16 PROTEIN"/>
    <property type="match status" value="1"/>
</dbReference>
<reference evidence="3 4" key="1">
    <citation type="submission" date="2014-04" db="EMBL/GenBank/DDBJ databases">
        <title>Characterization and application of a salt tolerant electro-active bacterium.</title>
        <authorList>
            <person name="Yang L."/>
            <person name="Wei S."/>
            <person name="Tay Q.X.M."/>
        </authorList>
    </citation>
    <scope>NUCLEOTIDE SEQUENCE [LARGE SCALE GENOMIC DNA]</scope>
    <source>
        <strain evidence="3 4">LY1</strain>
    </source>
</reference>
<dbReference type="EMBL" id="JMIH01000004">
    <property type="protein sequence ID" value="KEO75783.1"/>
    <property type="molecule type" value="Genomic_DNA"/>
</dbReference>
<evidence type="ECO:0000256" key="1">
    <source>
        <dbReference type="ARBA" id="ARBA00006865"/>
    </source>
</evidence>